<evidence type="ECO:0000256" key="1">
    <source>
        <dbReference type="SAM" id="Phobius"/>
    </source>
</evidence>
<accession>A0A834X123</accession>
<organism evidence="2 3">
    <name type="scientific">Senna tora</name>
    <dbReference type="NCBI Taxonomy" id="362788"/>
    <lineage>
        <taxon>Eukaryota</taxon>
        <taxon>Viridiplantae</taxon>
        <taxon>Streptophyta</taxon>
        <taxon>Embryophyta</taxon>
        <taxon>Tracheophyta</taxon>
        <taxon>Spermatophyta</taxon>
        <taxon>Magnoliopsida</taxon>
        <taxon>eudicotyledons</taxon>
        <taxon>Gunneridae</taxon>
        <taxon>Pentapetalae</taxon>
        <taxon>rosids</taxon>
        <taxon>fabids</taxon>
        <taxon>Fabales</taxon>
        <taxon>Fabaceae</taxon>
        <taxon>Caesalpinioideae</taxon>
        <taxon>Cassia clade</taxon>
        <taxon>Senna</taxon>
    </lineage>
</organism>
<evidence type="ECO:0000313" key="2">
    <source>
        <dbReference type="EMBL" id="KAF7835999.1"/>
    </source>
</evidence>
<protein>
    <submittedName>
        <fullName evidence="2">Serine/threonine-protein phosphatase</fullName>
    </submittedName>
</protein>
<name>A0A834X123_9FABA</name>
<sequence>MVKFNGWLYQPKKWVQWVDSLHSTYASVWRNCSESGSKVGIYKAIMSIKCNLFRNKDLIFGIAEMGFLVIVLFWEVGEEDGEDGV</sequence>
<keyword evidence="1" id="KW-0812">Transmembrane</keyword>
<reference evidence="2" key="1">
    <citation type="submission" date="2020-09" db="EMBL/GenBank/DDBJ databases">
        <title>Genome-Enabled Discovery of Anthraquinone Biosynthesis in Senna tora.</title>
        <authorList>
            <person name="Kang S.-H."/>
            <person name="Pandey R.P."/>
            <person name="Lee C.-M."/>
            <person name="Sim J.-S."/>
            <person name="Jeong J.-T."/>
            <person name="Choi B.-S."/>
            <person name="Jung M."/>
            <person name="Ginzburg D."/>
            <person name="Zhao K."/>
            <person name="Won S.Y."/>
            <person name="Oh T.-J."/>
            <person name="Yu Y."/>
            <person name="Kim N.-H."/>
            <person name="Lee O.R."/>
            <person name="Lee T.-H."/>
            <person name="Bashyal P."/>
            <person name="Kim T.-S."/>
            <person name="Lee W.-H."/>
            <person name="Kawkins C."/>
            <person name="Kim C.-K."/>
            <person name="Kim J.S."/>
            <person name="Ahn B.O."/>
            <person name="Rhee S.Y."/>
            <person name="Sohng J.K."/>
        </authorList>
    </citation>
    <scope>NUCLEOTIDE SEQUENCE</scope>
    <source>
        <tissue evidence="2">Leaf</tissue>
    </source>
</reference>
<feature type="transmembrane region" description="Helical" evidence="1">
    <location>
        <begin position="58"/>
        <end position="76"/>
    </location>
</feature>
<gene>
    <name evidence="2" type="ORF">G2W53_010858</name>
</gene>
<dbReference type="EMBL" id="JAAIUW010000004">
    <property type="protein sequence ID" value="KAF7835999.1"/>
    <property type="molecule type" value="Genomic_DNA"/>
</dbReference>
<keyword evidence="3" id="KW-1185">Reference proteome</keyword>
<comment type="caution">
    <text evidence="2">The sequence shown here is derived from an EMBL/GenBank/DDBJ whole genome shotgun (WGS) entry which is preliminary data.</text>
</comment>
<dbReference type="AlphaFoldDB" id="A0A834X123"/>
<dbReference type="OrthoDB" id="1572276at2759"/>
<keyword evidence="1" id="KW-0472">Membrane</keyword>
<evidence type="ECO:0000313" key="3">
    <source>
        <dbReference type="Proteomes" id="UP000634136"/>
    </source>
</evidence>
<dbReference type="Proteomes" id="UP000634136">
    <property type="component" value="Unassembled WGS sequence"/>
</dbReference>
<keyword evidence="1" id="KW-1133">Transmembrane helix</keyword>
<proteinExistence type="predicted"/>